<keyword evidence="2" id="KW-1185">Reference proteome</keyword>
<dbReference type="AlphaFoldDB" id="A0A449BI27"/>
<dbReference type="Proteomes" id="UP000290909">
    <property type="component" value="Chromosome"/>
</dbReference>
<protein>
    <submittedName>
        <fullName evidence="1">YolD-like protein</fullName>
    </submittedName>
</protein>
<proteinExistence type="predicted"/>
<dbReference type="Pfam" id="PF08863">
    <property type="entry name" value="YolD"/>
    <property type="match status" value="1"/>
</dbReference>
<dbReference type="STRING" id="1408416.GCA_000702765_00670"/>
<organism evidence="1 2">
    <name type="scientific">Acholeplasma hippikon</name>
    <dbReference type="NCBI Taxonomy" id="264636"/>
    <lineage>
        <taxon>Bacteria</taxon>
        <taxon>Bacillati</taxon>
        <taxon>Mycoplasmatota</taxon>
        <taxon>Mollicutes</taxon>
        <taxon>Acholeplasmatales</taxon>
        <taxon>Acholeplasmataceae</taxon>
        <taxon>Acholeplasma</taxon>
    </lineage>
</organism>
<sequence length="113" mass="13637">MYKDRGIIKWAPFDALVGFHELIQGIIDRKNRIDHPILLEDKLRELNEIFLNVLKNNLMANYTYYENGYIKETFGYILRFDEIKKEVKLDTLVKLKLDDILDIKIIWDYKEEL</sequence>
<dbReference type="PANTHER" id="PTHR40051:SF1">
    <property type="entry name" value="YOLD-LIKE FAMILY PROTEIN"/>
    <property type="match status" value="1"/>
</dbReference>
<dbReference type="KEGG" id="ahk:NCTC10172_00115"/>
<evidence type="ECO:0000313" key="1">
    <source>
        <dbReference type="EMBL" id="VEU82109.1"/>
    </source>
</evidence>
<name>A0A449BI27_9MOLU</name>
<evidence type="ECO:0000313" key="2">
    <source>
        <dbReference type="Proteomes" id="UP000290909"/>
    </source>
</evidence>
<reference evidence="1 2" key="1">
    <citation type="submission" date="2019-01" db="EMBL/GenBank/DDBJ databases">
        <authorList>
            <consortium name="Pathogen Informatics"/>
        </authorList>
    </citation>
    <scope>NUCLEOTIDE SEQUENCE [LARGE SCALE GENOMIC DNA]</scope>
    <source>
        <strain evidence="1 2">NCTC10172</strain>
    </source>
</reference>
<dbReference type="InterPro" id="IPR014962">
    <property type="entry name" value="YolD"/>
</dbReference>
<dbReference type="PANTHER" id="PTHR40051">
    <property type="entry name" value="IG HYPOTHETICAL 15966"/>
    <property type="match status" value="1"/>
</dbReference>
<dbReference type="EMBL" id="LR215050">
    <property type="protein sequence ID" value="VEU82109.1"/>
    <property type="molecule type" value="Genomic_DNA"/>
</dbReference>
<gene>
    <name evidence="1" type="ORF">NCTC10172_00115</name>
</gene>
<accession>A0A449BI27</accession>